<reference evidence="1" key="1">
    <citation type="submission" date="2019-04" db="EMBL/GenBank/DDBJ databases">
        <authorList>
            <person name="Alioto T."/>
            <person name="Alioto T."/>
        </authorList>
    </citation>
    <scope>NUCLEOTIDE SEQUENCE [LARGE SCALE GENOMIC DNA]</scope>
</reference>
<evidence type="ECO:0000313" key="1">
    <source>
        <dbReference type="EMBL" id="VTJ54867.1"/>
    </source>
</evidence>
<proteinExistence type="predicted"/>
<dbReference type="AlphaFoldDB" id="A0A5E4AC18"/>
<sequence length="61" mass="6707">LHPGTGLRVSAVALRPRGMLGMHAPGCRKPRERETGRPVRRRCAEIVVCGLRTFIAGHFTT</sequence>
<organism evidence="1">
    <name type="scientific">Marmota monax</name>
    <name type="common">Woodchuck</name>
    <dbReference type="NCBI Taxonomy" id="9995"/>
    <lineage>
        <taxon>Eukaryota</taxon>
        <taxon>Metazoa</taxon>
        <taxon>Chordata</taxon>
        <taxon>Craniata</taxon>
        <taxon>Vertebrata</taxon>
        <taxon>Euteleostomi</taxon>
        <taxon>Mammalia</taxon>
        <taxon>Eutheria</taxon>
        <taxon>Euarchontoglires</taxon>
        <taxon>Glires</taxon>
        <taxon>Rodentia</taxon>
        <taxon>Sciuromorpha</taxon>
        <taxon>Sciuridae</taxon>
        <taxon>Xerinae</taxon>
        <taxon>Marmotini</taxon>
        <taxon>Marmota</taxon>
    </lineage>
</organism>
<protein>
    <submittedName>
        <fullName evidence="1">Uncharacterized protein</fullName>
    </submittedName>
</protein>
<name>A0A5E4AC18_MARMO</name>
<feature type="non-terminal residue" evidence="1">
    <location>
        <position position="1"/>
    </location>
</feature>
<comment type="caution">
    <text evidence="1">The sequence shown here is derived from an EMBL/GenBank/DDBJ whole genome shotgun (WGS) entry which is preliminary data.</text>
</comment>
<gene>
    <name evidence="1" type="ORF">MONAX_5E016350</name>
</gene>
<accession>A0A5E4AC18</accession>
<dbReference type="EMBL" id="CABDUW010000042">
    <property type="protein sequence ID" value="VTJ54867.1"/>
    <property type="molecule type" value="Genomic_DNA"/>
</dbReference>